<dbReference type="EMBL" id="QMDV01000002">
    <property type="protein sequence ID" value="RAU82784.1"/>
    <property type="molecule type" value="Genomic_DNA"/>
</dbReference>
<dbReference type="InterPro" id="IPR041685">
    <property type="entry name" value="AAA_GajA/Old/RecF-like"/>
</dbReference>
<dbReference type="RefSeq" id="WP_112304933.1">
    <property type="nucleotide sequence ID" value="NZ_QMDV01000002.1"/>
</dbReference>
<evidence type="ECO:0000259" key="2">
    <source>
        <dbReference type="Pfam" id="PF13175"/>
    </source>
</evidence>
<name>A0A364RET1_9BACT</name>
<evidence type="ECO:0000313" key="3">
    <source>
        <dbReference type="EMBL" id="RAU82784.1"/>
    </source>
</evidence>
<accession>A0A364RET1</accession>
<dbReference type="Pfam" id="PF12476">
    <property type="entry name" value="DUF3696"/>
    <property type="match status" value="1"/>
</dbReference>
<dbReference type="InterPro" id="IPR022532">
    <property type="entry name" value="DUF3696"/>
</dbReference>
<dbReference type="PIRSF" id="PIRSF034888">
    <property type="entry name" value="P-loop_UCP034888"/>
    <property type="match status" value="1"/>
</dbReference>
<keyword evidence="4" id="KW-1185">Reference proteome</keyword>
<feature type="domain" description="Endonuclease GajA/Old nuclease/RecF-like AAA" evidence="2">
    <location>
        <begin position="1"/>
        <end position="99"/>
    </location>
</feature>
<dbReference type="PANTHER" id="PTHR43581:SF4">
    <property type="entry name" value="ATP_GTP PHOSPHATASE"/>
    <property type="match status" value="1"/>
</dbReference>
<evidence type="ECO:0000313" key="4">
    <source>
        <dbReference type="Proteomes" id="UP000251692"/>
    </source>
</evidence>
<dbReference type="PANTHER" id="PTHR43581">
    <property type="entry name" value="ATP/GTP PHOSPHATASE"/>
    <property type="match status" value="1"/>
</dbReference>
<protein>
    <recommendedName>
        <fullName evidence="5">DUF3696 domain-containing protein</fullName>
    </recommendedName>
</protein>
<dbReference type="OrthoDB" id="9792800at2"/>
<dbReference type="InterPro" id="IPR014592">
    <property type="entry name" value="P-loop_UCP034888"/>
</dbReference>
<comment type="caution">
    <text evidence="3">The sequence shown here is derived from an EMBL/GenBank/DDBJ whole genome shotgun (WGS) entry which is preliminary data.</text>
</comment>
<dbReference type="Gene3D" id="3.40.50.300">
    <property type="entry name" value="P-loop containing nucleotide triphosphate hydrolases"/>
    <property type="match status" value="1"/>
</dbReference>
<evidence type="ECO:0008006" key="5">
    <source>
        <dbReference type="Google" id="ProtNLM"/>
    </source>
</evidence>
<sequence>MVTRISFKNYKSFKERQEISLRPITILIGKNSSGKSAVSKLLTLIEGSLSGDYEQPIRWENKGVKLGSSNSDLVYNRNVTTSILDFELSSKKEKLAVTVAVDRKDRASLLAWAYNNKSYECADIKFKGFLNDQVHFKDLSLNVDYIGPIRELPKPNYTNTFETINTIGITGSNAYPILIQDSENSGELIKQVSEWYRMNFEGWKVEVLPITAPVPTFQIVLSNKNIIHINITNVGQGMNQALPLIVRSFMADEKDVRIIIEEPETHLHPAAHGNLAERFVDSYLNDNKKQYFIETHSQNFVLRMRRLVAQNKLNVNDLAIYYVDFDEEKNESIINPIKVYPDGNVEWWPDGIFSEALNETRAIRNAQIQNPIKN</sequence>
<dbReference type="Proteomes" id="UP000251692">
    <property type="component" value="Unassembled WGS sequence"/>
</dbReference>
<dbReference type="InterPro" id="IPR027417">
    <property type="entry name" value="P-loop_NTPase"/>
</dbReference>
<feature type="domain" description="Endonuclease GajA/Old nuclease/RecF-like AAA" evidence="2">
    <location>
        <begin position="227"/>
        <end position="301"/>
    </location>
</feature>
<dbReference type="AlphaFoldDB" id="A0A364RET1"/>
<reference evidence="3 4" key="2">
    <citation type="submission" date="2018-07" db="EMBL/GenBank/DDBJ databases">
        <title>Pontibacter sp. 2b14 genomic sequence and assembly.</title>
        <authorList>
            <person name="Du Z.-J."/>
        </authorList>
    </citation>
    <scope>NUCLEOTIDE SEQUENCE [LARGE SCALE GENOMIC DNA]</scope>
    <source>
        <strain evidence="3 4">2b14</strain>
    </source>
</reference>
<reference evidence="3 4" key="1">
    <citation type="submission" date="2018-06" db="EMBL/GenBank/DDBJ databases">
        <authorList>
            <person name="Liu Z.-W."/>
        </authorList>
    </citation>
    <scope>NUCLEOTIDE SEQUENCE [LARGE SCALE GENOMIC DNA]</scope>
    <source>
        <strain evidence="3 4">2b14</strain>
    </source>
</reference>
<dbReference type="InterPro" id="IPR051396">
    <property type="entry name" value="Bact_Antivir_Def_Nuclease"/>
</dbReference>
<dbReference type="Pfam" id="PF13175">
    <property type="entry name" value="AAA_15"/>
    <property type="match status" value="2"/>
</dbReference>
<feature type="domain" description="DUF3696" evidence="1">
    <location>
        <begin position="314"/>
        <end position="361"/>
    </location>
</feature>
<dbReference type="SUPFAM" id="SSF52540">
    <property type="entry name" value="P-loop containing nucleoside triphosphate hydrolases"/>
    <property type="match status" value="1"/>
</dbReference>
<gene>
    <name evidence="3" type="ORF">DP923_05900</name>
</gene>
<evidence type="ECO:0000259" key="1">
    <source>
        <dbReference type="Pfam" id="PF12476"/>
    </source>
</evidence>
<organism evidence="3 4">
    <name type="scientific">Pontibacter arcticus</name>
    <dbReference type="NCBI Taxonomy" id="2080288"/>
    <lineage>
        <taxon>Bacteria</taxon>
        <taxon>Pseudomonadati</taxon>
        <taxon>Bacteroidota</taxon>
        <taxon>Cytophagia</taxon>
        <taxon>Cytophagales</taxon>
        <taxon>Hymenobacteraceae</taxon>
        <taxon>Pontibacter</taxon>
    </lineage>
</organism>
<proteinExistence type="predicted"/>